<comment type="similarity">
    <text evidence="1">Belongs to the bacterial ribosomal protein bS6 family.</text>
</comment>
<dbReference type="InterPro" id="IPR014717">
    <property type="entry name" value="Transl_elong_EF1B/ribsomal_bS6"/>
</dbReference>
<name>A0AAD3CHZ4_9STRA</name>
<accession>A0AAD3CHZ4</accession>
<sequence>MVFYECVVTARNTAHFNQLNDLVKKISHKVVSSGGIVRSVQNHGIRDLPHRFKAKYADREGNRYYKKGRFFSIYYDSNPVTQKEVDGILKMDEQVLRNTHLKARNKLWYVNITREEKNPYIQKVKEMEKAEKGDL</sequence>
<dbReference type="Pfam" id="PF01250">
    <property type="entry name" value="Ribosomal_S6"/>
    <property type="match status" value="1"/>
</dbReference>
<dbReference type="SUPFAM" id="SSF54995">
    <property type="entry name" value="Ribosomal protein S6"/>
    <property type="match status" value="1"/>
</dbReference>
<protein>
    <recommendedName>
        <fullName evidence="4">Ribosomal protein S6</fullName>
    </recommendedName>
</protein>
<evidence type="ECO:0008006" key="4">
    <source>
        <dbReference type="Google" id="ProtNLM"/>
    </source>
</evidence>
<evidence type="ECO:0000256" key="1">
    <source>
        <dbReference type="ARBA" id="ARBA00009512"/>
    </source>
</evidence>
<dbReference type="GO" id="GO:0070181">
    <property type="term" value="F:small ribosomal subunit rRNA binding"/>
    <property type="evidence" value="ECO:0007669"/>
    <property type="project" value="TreeGrafter"/>
</dbReference>
<gene>
    <name evidence="2" type="ORF">CTEN210_02670</name>
</gene>
<evidence type="ECO:0000313" key="3">
    <source>
        <dbReference type="Proteomes" id="UP001054902"/>
    </source>
</evidence>
<proteinExistence type="inferred from homology"/>
<dbReference type="GO" id="GO:0003735">
    <property type="term" value="F:structural constituent of ribosome"/>
    <property type="evidence" value="ECO:0007669"/>
    <property type="project" value="InterPro"/>
</dbReference>
<dbReference type="AlphaFoldDB" id="A0AAD3CHZ4"/>
<dbReference type="PANTHER" id="PTHR21011:SF1">
    <property type="entry name" value="SMALL RIBOSOMAL SUBUNIT PROTEIN BS6M"/>
    <property type="match status" value="1"/>
</dbReference>
<evidence type="ECO:0000313" key="2">
    <source>
        <dbReference type="EMBL" id="GFH46196.1"/>
    </source>
</evidence>
<reference evidence="2 3" key="1">
    <citation type="journal article" date="2021" name="Sci. Rep.">
        <title>The genome of the diatom Chaetoceros tenuissimus carries an ancient integrated fragment of an extant virus.</title>
        <authorList>
            <person name="Hongo Y."/>
            <person name="Kimura K."/>
            <person name="Takaki Y."/>
            <person name="Yoshida Y."/>
            <person name="Baba S."/>
            <person name="Kobayashi G."/>
            <person name="Nagasaki K."/>
            <person name="Hano T."/>
            <person name="Tomaru Y."/>
        </authorList>
    </citation>
    <scope>NUCLEOTIDE SEQUENCE [LARGE SCALE GENOMIC DNA]</scope>
    <source>
        <strain evidence="2 3">NIES-3715</strain>
    </source>
</reference>
<dbReference type="Gene3D" id="3.30.70.60">
    <property type="match status" value="1"/>
</dbReference>
<keyword evidence="3" id="KW-1185">Reference proteome</keyword>
<dbReference type="GO" id="GO:0005763">
    <property type="term" value="C:mitochondrial small ribosomal subunit"/>
    <property type="evidence" value="ECO:0007669"/>
    <property type="project" value="TreeGrafter"/>
</dbReference>
<dbReference type="EMBL" id="BLLK01000022">
    <property type="protein sequence ID" value="GFH46196.1"/>
    <property type="molecule type" value="Genomic_DNA"/>
</dbReference>
<comment type="caution">
    <text evidence="2">The sequence shown here is derived from an EMBL/GenBank/DDBJ whole genome shotgun (WGS) entry which is preliminary data.</text>
</comment>
<dbReference type="PANTHER" id="PTHR21011">
    <property type="entry name" value="MITOCHONDRIAL 28S RIBOSOMAL PROTEIN S6"/>
    <property type="match status" value="1"/>
</dbReference>
<organism evidence="2 3">
    <name type="scientific">Chaetoceros tenuissimus</name>
    <dbReference type="NCBI Taxonomy" id="426638"/>
    <lineage>
        <taxon>Eukaryota</taxon>
        <taxon>Sar</taxon>
        <taxon>Stramenopiles</taxon>
        <taxon>Ochrophyta</taxon>
        <taxon>Bacillariophyta</taxon>
        <taxon>Coscinodiscophyceae</taxon>
        <taxon>Chaetocerotophycidae</taxon>
        <taxon>Chaetocerotales</taxon>
        <taxon>Chaetocerotaceae</taxon>
        <taxon>Chaetoceros</taxon>
    </lineage>
</organism>
<dbReference type="CDD" id="cd15465">
    <property type="entry name" value="bS6_mito"/>
    <property type="match status" value="1"/>
</dbReference>
<dbReference type="InterPro" id="IPR000529">
    <property type="entry name" value="Ribosomal_bS6"/>
</dbReference>
<dbReference type="Proteomes" id="UP001054902">
    <property type="component" value="Unassembled WGS sequence"/>
</dbReference>
<dbReference type="GO" id="GO:0006412">
    <property type="term" value="P:translation"/>
    <property type="evidence" value="ECO:0007669"/>
    <property type="project" value="InterPro"/>
</dbReference>
<dbReference type="InterPro" id="IPR035980">
    <property type="entry name" value="Ribosomal_bS6_sf"/>
</dbReference>